<keyword evidence="3" id="KW-1185">Reference proteome</keyword>
<evidence type="ECO:0000313" key="2">
    <source>
        <dbReference type="EMBL" id="KAH6652422.1"/>
    </source>
</evidence>
<organism evidence="2 3">
    <name type="scientific">Truncatella angustata</name>
    <dbReference type="NCBI Taxonomy" id="152316"/>
    <lineage>
        <taxon>Eukaryota</taxon>
        <taxon>Fungi</taxon>
        <taxon>Dikarya</taxon>
        <taxon>Ascomycota</taxon>
        <taxon>Pezizomycotina</taxon>
        <taxon>Sordariomycetes</taxon>
        <taxon>Xylariomycetidae</taxon>
        <taxon>Amphisphaeriales</taxon>
        <taxon>Sporocadaceae</taxon>
        <taxon>Truncatella</taxon>
    </lineage>
</organism>
<dbReference type="AlphaFoldDB" id="A0A9P8UI31"/>
<gene>
    <name evidence="2" type="ORF">BKA67DRAFT_355751</name>
</gene>
<proteinExistence type="predicted"/>
<name>A0A9P8UI31_9PEZI</name>
<dbReference type="GeneID" id="70125283"/>
<evidence type="ECO:0000313" key="3">
    <source>
        <dbReference type="Proteomes" id="UP000758603"/>
    </source>
</evidence>
<accession>A0A9P8UI31</accession>
<evidence type="ECO:0000256" key="1">
    <source>
        <dbReference type="SAM" id="MobiDB-lite"/>
    </source>
</evidence>
<sequence length="69" mass="7644">MAPRLSAESPRKMAPILPSSLHNIFKNLCTLAGLSNQLRCNATRKTQFQKERRGDVIDSPPGPALNRQT</sequence>
<dbReference type="RefSeq" id="XP_045956700.1">
    <property type="nucleotide sequence ID" value="XM_046096390.1"/>
</dbReference>
<feature type="region of interest" description="Disordered" evidence="1">
    <location>
        <begin position="45"/>
        <end position="69"/>
    </location>
</feature>
<comment type="caution">
    <text evidence="2">The sequence shown here is derived from an EMBL/GenBank/DDBJ whole genome shotgun (WGS) entry which is preliminary data.</text>
</comment>
<dbReference type="Proteomes" id="UP000758603">
    <property type="component" value="Unassembled WGS sequence"/>
</dbReference>
<protein>
    <submittedName>
        <fullName evidence="2">Uncharacterized protein</fullName>
    </submittedName>
</protein>
<reference evidence="2" key="1">
    <citation type="journal article" date="2021" name="Nat. Commun.">
        <title>Genetic determinants of endophytism in the Arabidopsis root mycobiome.</title>
        <authorList>
            <person name="Mesny F."/>
            <person name="Miyauchi S."/>
            <person name="Thiergart T."/>
            <person name="Pickel B."/>
            <person name="Atanasova L."/>
            <person name="Karlsson M."/>
            <person name="Huettel B."/>
            <person name="Barry K.W."/>
            <person name="Haridas S."/>
            <person name="Chen C."/>
            <person name="Bauer D."/>
            <person name="Andreopoulos W."/>
            <person name="Pangilinan J."/>
            <person name="LaButti K."/>
            <person name="Riley R."/>
            <person name="Lipzen A."/>
            <person name="Clum A."/>
            <person name="Drula E."/>
            <person name="Henrissat B."/>
            <person name="Kohler A."/>
            <person name="Grigoriev I.V."/>
            <person name="Martin F.M."/>
            <person name="Hacquard S."/>
        </authorList>
    </citation>
    <scope>NUCLEOTIDE SEQUENCE</scope>
    <source>
        <strain evidence="2">MPI-SDFR-AT-0073</strain>
    </source>
</reference>
<dbReference type="EMBL" id="JAGPXC010000006">
    <property type="protein sequence ID" value="KAH6652422.1"/>
    <property type="molecule type" value="Genomic_DNA"/>
</dbReference>